<dbReference type="EMBL" id="VSSQ01095063">
    <property type="protein sequence ID" value="MPN39318.1"/>
    <property type="molecule type" value="Genomic_DNA"/>
</dbReference>
<evidence type="ECO:0000313" key="3">
    <source>
        <dbReference type="EMBL" id="MPN39318.1"/>
    </source>
</evidence>
<gene>
    <name evidence="3" type="ORF">SDC9_186846</name>
</gene>
<protein>
    <submittedName>
        <fullName evidence="3">Uncharacterized protein</fullName>
    </submittedName>
</protein>
<keyword evidence="2" id="KW-0472">Membrane</keyword>
<accession>A0A645HJX6</accession>
<organism evidence="3">
    <name type="scientific">bioreactor metagenome</name>
    <dbReference type="NCBI Taxonomy" id="1076179"/>
    <lineage>
        <taxon>unclassified sequences</taxon>
        <taxon>metagenomes</taxon>
        <taxon>ecological metagenomes</taxon>
    </lineage>
</organism>
<feature type="transmembrane region" description="Helical" evidence="2">
    <location>
        <begin position="26"/>
        <end position="51"/>
    </location>
</feature>
<comment type="caution">
    <text evidence="3">The sequence shown here is derived from an EMBL/GenBank/DDBJ whole genome shotgun (WGS) entry which is preliminary data.</text>
</comment>
<evidence type="ECO:0000256" key="1">
    <source>
        <dbReference type="SAM" id="MobiDB-lite"/>
    </source>
</evidence>
<dbReference type="AlphaFoldDB" id="A0A645HJX6"/>
<reference evidence="3" key="1">
    <citation type="submission" date="2019-08" db="EMBL/GenBank/DDBJ databases">
        <authorList>
            <person name="Kucharzyk K."/>
            <person name="Murdoch R.W."/>
            <person name="Higgins S."/>
            <person name="Loffler F."/>
        </authorList>
    </citation>
    <scope>NUCLEOTIDE SEQUENCE</scope>
</reference>
<proteinExistence type="predicted"/>
<feature type="region of interest" description="Disordered" evidence="1">
    <location>
        <begin position="1"/>
        <end position="20"/>
    </location>
</feature>
<sequence>MAWRVDDVDAMSAPIGSRRGGRNRDAALLLLNHIIHGGSAFMYLAEFVNLARIVQNSLRRRGFTGVNVCHDPDVAGFFQ</sequence>
<dbReference type="AntiFam" id="ANF00072">
    <property type="entry name" value="Shadow ORF (opposite TypA)"/>
</dbReference>
<name>A0A645HJX6_9ZZZZ</name>
<keyword evidence="2" id="KW-0812">Transmembrane</keyword>
<keyword evidence="2" id="KW-1133">Transmembrane helix</keyword>
<evidence type="ECO:0000256" key="2">
    <source>
        <dbReference type="SAM" id="Phobius"/>
    </source>
</evidence>